<feature type="compositionally biased region" description="Basic and acidic residues" evidence="1">
    <location>
        <begin position="27"/>
        <end position="37"/>
    </location>
</feature>
<sequence length="161" mass="17901">MYRLVSPPDSPYMMRSSPAPAGASIGESHEQVEDDRHVRPRVTKRPSTSRFWVPASSHGGTFHLLQASQARKTTVSRLYKFGDDDIKICDEWSGSEDAYTLERESEDDADMNGNDGQVMSNNQYGYMDGKGEEEVDEFAPVDGLGNDSHSDIPSTPRRLGE</sequence>
<feature type="region of interest" description="Disordered" evidence="1">
    <location>
        <begin position="103"/>
        <end position="161"/>
    </location>
</feature>
<dbReference type="AlphaFoldDB" id="A0A2T2NZ02"/>
<evidence type="ECO:0000313" key="2">
    <source>
        <dbReference type="EMBL" id="PSN70650.1"/>
    </source>
</evidence>
<organism evidence="2 3">
    <name type="scientific">Corynespora cassiicola Philippines</name>
    <dbReference type="NCBI Taxonomy" id="1448308"/>
    <lineage>
        <taxon>Eukaryota</taxon>
        <taxon>Fungi</taxon>
        <taxon>Dikarya</taxon>
        <taxon>Ascomycota</taxon>
        <taxon>Pezizomycotina</taxon>
        <taxon>Dothideomycetes</taxon>
        <taxon>Pleosporomycetidae</taxon>
        <taxon>Pleosporales</taxon>
        <taxon>Corynesporascaceae</taxon>
        <taxon>Corynespora</taxon>
    </lineage>
</organism>
<proteinExistence type="predicted"/>
<gene>
    <name evidence="2" type="ORF">BS50DRAFT_584251</name>
</gene>
<evidence type="ECO:0000256" key="1">
    <source>
        <dbReference type="SAM" id="MobiDB-lite"/>
    </source>
</evidence>
<name>A0A2T2NZ02_CORCC</name>
<accession>A0A2T2NZ02</accession>
<dbReference type="EMBL" id="KZ678131">
    <property type="protein sequence ID" value="PSN70650.1"/>
    <property type="molecule type" value="Genomic_DNA"/>
</dbReference>
<dbReference type="Proteomes" id="UP000240883">
    <property type="component" value="Unassembled WGS sequence"/>
</dbReference>
<reference evidence="2 3" key="1">
    <citation type="journal article" date="2018" name="Front. Microbiol.">
        <title>Genome-Wide Analysis of Corynespora cassiicola Leaf Fall Disease Putative Effectors.</title>
        <authorList>
            <person name="Lopez D."/>
            <person name="Ribeiro S."/>
            <person name="Label P."/>
            <person name="Fumanal B."/>
            <person name="Venisse J.S."/>
            <person name="Kohler A."/>
            <person name="de Oliveira R.R."/>
            <person name="Labutti K."/>
            <person name="Lipzen A."/>
            <person name="Lail K."/>
            <person name="Bauer D."/>
            <person name="Ohm R.A."/>
            <person name="Barry K.W."/>
            <person name="Spatafora J."/>
            <person name="Grigoriev I.V."/>
            <person name="Martin F.M."/>
            <person name="Pujade-Renaud V."/>
        </authorList>
    </citation>
    <scope>NUCLEOTIDE SEQUENCE [LARGE SCALE GENOMIC DNA]</scope>
    <source>
        <strain evidence="2 3">Philippines</strain>
    </source>
</reference>
<feature type="region of interest" description="Disordered" evidence="1">
    <location>
        <begin position="1"/>
        <end position="52"/>
    </location>
</feature>
<keyword evidence="3" id="KW-1185">Reference proteome</keyword>
<protein>
    <submittedName>
        <fullName evidence="2">Uncharacterized protein</fullName>
    </submittedName>
</protein>
<feature type="compositionally biased region" description="Polar residues" evidence="1">
    <location>
        <begin position="114"/>
        <end position="124"/>
    </location>
</feature>
<evidence type="ECO:0000313" key="3">
    <source>
        <dbReference type="Proteomes" id="UP000240883"/>
    </source>
</evidence>